<dbReference type="OrthoDB" id="7223453at2"/>
<gene>
    <name evidence="1" type="ORF">KOEU_17970</name>
</gene>
<dbReference type="RefSeq" id="WP_019087042.1">
    <property type="nucleotide sequence ID" value="NZ_JACHUU010000008.1"/>
</dbReference>
<dbReference type="PATRIC" id="fig|33995.3.peg.1985"/>
<sequence length="66" mass="6713">MDAAELSAIVSGATTVIGLIEKYGPEAWTTIVQAVEQTKSGTGPTAADIEAIYAKCKADNAAIQAS</sequence>
<evidence type="ECO:0000313" key="1">
    <source>
        <dbReference type="EMBL" id="KON64827.1"/>
    </source>
</evidence>
<organism evidence="1 2">
    <name type="scientific">Komagataeibacter europaeus</name>
    <name type="common">Gluconacetobacter europaeus</name>
    <dbReference type="NCBI Taxonomy" id="33995"/>
    <lineage>
        <taxon>Bacteria</taxon>
        <taxon>Pseudomonadati</taxon>
        <taxon>Pseudomonadota</taxon>
        <taxon>Alphaproteobacteria</taxon>
        <taxon>Acetobacterales</taxon>
        <taxon>Acetobacteraceae</taxon>
        <taxon>Komagataeibacter</taxon>
    </lineage>
</organism>
<reference evidence="1" key="1">
    <citation type="submission" date="2015-08" db="EMBL/GenBank/DDBJ databases">
        <title>Draft genome sequence of Komagataeibacter europaeus CECT 8546 a cellulose producer strain from vinegar produced by the traditional method.</title>
        <authorList>
            <person name="Poehlein A."/>
            <person name="Valera M.J."/>
            <person name="Haack F.S."/>
            <person name="Mas A."/>
            <person name="Daniel R."/>
            <person name="Streit W.R."/>
            <person name="Mateo E."/>
        </authorList>
    </citation>
    <scope>NUCLEOTIDE SEQUENCE [LARGE SCALE GENOMIC DNA]</scope>
    <source>
        <strain evidence="1">CECT 8546</strain>
    </source>
</reference>
<dbReference type="EMBL" id="LHUQ01000007">
    <property type="protein sequence ID" value="KON64827.1"/>
    <property type="molecule type" value="Genomic_DNA"/>
</dbReference>
<proteinExistence type="predicted"/>
<protein>
    <submittedName>
        <fullName evidence="1">Uncharacterized protein</fullName>
    </submittedName>
</protein>
<keyword evidence="2" id="KW-1185">Reference proteome</keyword>
<name>A0A0M0EHS6_KOMEU</name>
<dbReference type="AlphaFoldDB" id="A0A0M0EHS6"/>
<evidence type="ECO:0000313" key="2">
    <source>
        <dbReference type="Proteomes" id="UP000037566"/>
    </source>
</evidence>
<dbReference type="Proteomes" id="UP000037566">
    <property type="component" value="Unassembled WGS sequence"/>
</dbReference>
<comment type="caution">
    <text evidence="1">The sequence shown here is derived from an EMBL/GenBank/DDBJ whole genome shotgun (WGS) entry which is preliminary data.</text>
</comment>
<dbReference type="STRING" id="33995.KOEU_17970"/>
<accession>A0A0M0EHS6</accession>